<evidence type="ECO:0000256" key="1">
    <source>
        <dbReference type="SAM" id="MobiDB-lite"/>
    </source>
</evidence>
<dbReference type="InterPro" id="IPR012337">
    <property type="entry name" value="RNaseH-like_sf"/>
</dbReference>
<comment type="caution">
    <text evidence="2">The sequence shown here is derived from an EMBL/GenBank/DDBJ whole genome shotgun (WGS) entry which is preliminary data.</text>
</comment>
<organism evidence="2 3">
    <name type="scientific">Peronospora matthiolae</name>
    <dbReference type="NCBI Taxonomy" id="2874970"/>
    <lineage>
        <taxon>Eukaryota</taxon>
        <taxon>Sar</taxon>
        <taxon>Stramenopiles</taxon>
        <taxon>Oomycota</taxon>
        <taxon>Peronosporomycetes</taxon>
        <taxon>Peronosporales</taxon>
        <taxon>Peronosporaceae</taxon>
        <taxon>Peronospora</taxon>
    </lineage>
</organism>
<dbReference type="Gene3D" id="3.30.420.10">
    <property type="entry name" value="Ribonuclease H-like superfamily/Ribonuclease H"/>
    <property type="match status" value="1"/>
</dbReference>
<feature type="region of interest" description="Disordered" evidence="1">
    <location>
        <begin position="105"/>
        <end position="124"/>
    </location>
</feature>
<dbReference type="PANTHER" id="PTHR42648">
    <property type="entry name" value="TRANSPOSASE, PUTATIVE-RELATED"/>
    <property type="match status" value="1"/>
</dbReference>
<dbReference type="PANTHER" id="PTHR42648:SF28">
    <property type="entry name" value="TRANSPOSON-ENCODED PROTEIN WITH RIBONUCLEASE H-LIKE AND RETROVIRUS ZINC FINGER-LIKE DOMAINS"/>
    <property type="match status" value="1"/>
</dbReference>
<evidence type="ECO:0008006" key="4">
    <source>
        <dbReference type="Google" id="ProtNLM"/>
    </source>
</evidence>
<dbReference type="Proteomes" id="UP001162060">
    <property type="component" value="Unassembled WGS sequence"/>
</dbReference>
<dbReference type="SUPFAM" id="SSF53098">
    <property type="entry name" value="Ribonuclease H-like"/>
    <property type="match status" value="1"/>
</dbReference>
<proteinExistence type="predicted"/>
<dbReference type="InterPro" id="IPR039537">
    <property type="entry name" value="Retrotran_Ty1/copia-like"/>
</dbReference>
<name>A0AAV1VI71_9STRA</name>
<sequence>MREGGQSYVVRQEDNRKIFEVFRRNNVLTIDVMGESTTDARVRVVNLAVQEGFDEIDEAVTDTTLLELHQRLGHLSYDTIVRMADSAGSGIRLTDRTRPNCLTCAQGKQSKNNQPKKDTGRNAPIDKLGGVIGSDIKGPMTPKDRRGNRYLINFVDYSTNCVRVFVAKRKIEATKNFRHFLLYYEKRFNCRVHVLRTMARSTSASIRCASQLE</sequence>
<dbReference type="AlphaFoldDB" id="A0AAV1VI71"/>
<evidence type="ECO:0000313" key="2">
    <source>
        <dbReference type="EMBL" id="CAK7945527.1"/>
    </source>
</evidence>
<dbReference type="EMBL" id="CAKLBY020000331">
    <property type="protein sequence ID" value="CAK7945527.1"/>
    <property type="molecule type" value="Genomic_DNA"/>
</dbReference>
<gene>
    <name evidence="2" type="ORF">PM001_LOCUS30677</name>
</gene>
<dbReference type="GO" id="GO:0003676">
    <property type="term" value="F:nucleic acid binding"/>
    <property type="evidence" value="ECO:0007669"/>
    <property type="project" value="InterPro"/>
</dbReference>
<evidence type="ECO:0000313" key="3">
    <source>
        <dbReference type="Proteomes" id="UP001162060"/>
    </source>
</evidence>
<protein>
    <recommendedName>
        <fullName evidence="4">GAG-pre-integrase domain-containing protein</fullName>
    </recommendedName>
</protein>
<dbReference type="InterPro" id="IPR036397">
    <property type="entry name" value="RNaseH_sf"/>
</dbReference>
<reference evidence="2" key="1">
    <citation type="submission" date="2024-01" db="EMBL/GenBank/DDBJ databases">
        <authorList>
            <person name="Webb A."/>
        </authorList>
    </citation>
    <scope>NUCLEOTIDE SEQUENCE</scope>
    <source>
        <strain evidence="2">Pm1</strain>
    </source>
</reference>
<accession>A0AAV1VI71</accession>